<name>A0A1I8G4Q4_9PLAT</name>
<keyword evidence="12" id="KW-0325">Glycoprotein</keyword>
<keyword evidence="6" id="KW-0479">Metal-binding</keyword>
<dbReference type="Pfam" id="PF08336">
    <property type="entry name" value="P4Ha_N"/>
    <property type="match status" value="2"/>
</dbReference>
<reference evidence="16" key="1">
    <citation type="submission" date="2016-11" db="UniProtKB">
        <authorList>
            <consortium name="WormBaseParasite"/>
        </authorList>
    </citation>
    <scope>IDENTIFICATION</scope>
</reference>
<evidence type="ECO:0000256" key="7">
    <source>
        <dbReference type="ARBA" id="ARBA00022824"/>
    </source>
</evidence>
<evidence type="ECO:0000256" key="3">
    <source>
        <dbReference type="ARBA" id="ARBA00004319"/>
    </source>
</evidence>
<dbReference type="PROSITE" id="PS51471">
    <property type="entry name" value="FE2OG_OXY"/>
    <property type="match status" value="2"/>
</dbReference>
<evidence type="ECO:0000256" key="9">
    <source>
        <dbReference type="ARBA" id="ARBA00022964"/>
    </source>
</evidence>
<dbReference type="EC" id="1.14.11.2" evidence="5"/>
<evidence type="ECO:0000313" key="15">
    <source>
        <dbReference type="Proteomes" id="UP000095280"/>
    </source>
</evidence>
<dbReference type="Gene3D" id="2.60.120.620">
    <property type="entry name" value="q2cbj1_9rhob like domain"/>
    <property type="match status" value="2"/>
</dbReference>
<evidence type="ECO:0000256" key="13">
    <source>
        <dbReference type="SAM" id="SignalP"/>
    </source>
</evidence>
<evidence type="ECO:0000313" key="16">
    <source>
        <dbReference type="WBParaSite" id="maker-uti_cns_0000873-snap-gene-1.8-mRNA-1"/>
    </source>
</evidence>
<dbReference type="GO" id="GO:0004656">
    <property type="term" value="F:procollagen-proline 4-dioxygenase activity"/>
    <property type="evidence" value="ECO:0007669"/>
    <property type="project" value="UniProtKB-EC"/>
</dbReference>
<sequence length="1189" mass="131287">TPNNSCLLLLILSSASVALGATRADDYFTSISHVAKLCSSRARLADALLNYAETESSRLERLRQFADTLRSNDGNVSGIEHPVEAYVTIRQMSREWKALLGQCDCTETYQLVAKSAGIRPPAEDDYDGAADALLRLQDVYRISAAAMARGRLEVNSKNRSGDGEQTDSGPLMLTAEDAIHLATRAFNTSLLSIGMDWARLLLMSDAFPDWSTERKLSRALDLLQLAAQLPSSQGGSQIGAFLENMWNKTSGNLTKAAAKISSQIKVISDGEKETENYKEICREGSRTNNHSSSLTCRLAVPHPFFTLAPVKEELLNSDPRVTFLYDILTDRESDRLTEVADPRLQRARVGGGVFTKIRVSKSAFLRDKEDWSVERVNRRLGLVTGLNVSDSDPLQLGNYGIGGQYEPHLDSKGVGLAKGNSRLATALLYLNNVKQGGGTVFTRLGLRVQPVKNGALYWHNLRRNSSDIFDTLHAACPVLEGSKWVANKWIYYMGQMASWPCGLSQLDHLLNCPERPASSLPSTLSLQSSLLSTGSFILALREMFARQVIPRTVVSDNGPQSTSAEFAEFTRANGRHSSRVLGAVSSRHNSQAKRFVRVLKRHLLKSCHSNVELQRLLLSYRNTPHSISDVAQSQLLIGRRLLCRLDLMAPLLADDLQRRQERQLQGRRPAREQEMTTSNSGINWFYSCPLLLLLSSASVALGATRADDYFTSISHVAKLCSSRARLADALLNYAETESSRLERLRQFADTLRSNDGNVSGIEHPVEAYVTIRQMSREWKALLGQCDCTETYQLVAKSAGIRPPAEDDYDGAADALLRLQDVYRISAAAMARGRLEVNSKNRSGDGEQTDSGPLMLTAEDAIHLATRAFNTSLLSIGMDWARLLLMSDAFPYWTTQRKLNRALDLLQLAAQLPSSQGGSQIGAFLENMWNKTSGNLTGAAAKISSQIKAISNGEKETESYKEICREGSRTNNHSSSLTCRLAVPHPFFTLAPVKEELLNSDPRVTFLYDILTDRESDRLTEVAEPMLQRARVGGGAFTKMRISKSAFLEDEEDWSVERVSRRLGLVTGLNVSDSDPLQLGNYGIGGQYEPHLDSKGVGLAKGNSRLATALLYLNNVKQGGGTVFTRLGLRVQPVKNGALYWHNLRRNSSDIFDTLHAACPVLEGSKWVANKWIYYMGQMASWPCGLSQLE</sequence>
<evidence type="ECO:0000256" key="10">
    <source>
        <dbReference type="ARBA" id="ARBA00023002"/>
    </source>
</evidence>
<evidence type="ECO:0000256" key="11">
    <source>
        <dbReference type="ARBA" id="ARBA00023004"/>
    </source>
</evidence>
<keyword evidence="7" id="KW-0256">Endoplasmic reticulum</keyword>
<evidence type="ECO:0000256" key="2">
    <source>
        <dbReference type="ARBA" id="ARBA00002035"/>
    </source>
</evidence>
<feature type="signal peptide" evidence="13">
    <location>
        <begin position="1"/>
        <end position="20"/>
    </location>
</feature>
<evidence type="ECO:0000256" key="4">
    <source>
        <dbReference type="ARBA" id="ARBA00006511"/>
    </source>
</evidence>
<dbReference type="Proteomes" id="UP000095280">
    <property type="component" value="Unplaced"/>
</dbReference>
<evidence type="ECO:0000256" key="1">
    <source>
        <dbReference type="ARBA" id="ARBA00001961"/>
    </source>
</evidence>
<feature type="domain" description="Fe2OG dioxygenase" evidence="14">
    <location>
        <begin position="1072"/>
        <end position="1174"/>
    </location>
</feature>
<protein>
    <recommendedName>
        <fullName evidence="5">procollagen-proline 4-dioxygenase</fullName>
        <ecNumber evidence="5">1.14.11.2</ecNumber>
    </recommendedName>
</protein>
<feature type="domain" description="Fe2OG dioxygenase" evidence="14">
    <location>
        <begin position="390"/>
        <end position="492"/>
    </location>
</feature>
<dbReference type="GO" id="GO:0003676">
    <property type="term" value="F:nucleic acid binding"/>
    <property type="evidence" value="ECO:0007669"/>
    <property type="project" value="InterPro"/>
</dbReference>
<dbReference type="InterPro" id="IPR012337">
    <property type="entry name" value="RNaseH-like_sf"/>
</dbReference>
<dbReference type="InterPro" id="IPR045054">
    <property type="entry name" value="P4HA-like"/>
</dbReference>
<dbReference type="Gene3D" id="1.25.40.10">
    <property type="entry name" value="Tetratricopeptide repeat domain"/>
    <property type="match status" value="2"/>
</dbReference>
<keyword evidence="8" id="KW-0847">Vitamin C</keyword>
<dbReference type="InterPro" id="IPR013547">
    <property type="entry name" value="P4H_N"/>
</dbReference>
<dbReference type="FunFam" id="2.60.120.620:FF:000011">
    <property type="entry name" value="Prolyl alpha subunit"/>
    <property type="match status" value="2"/>
</dbReference>
<keyword evidence="13" id="KW-0732">Signal</keyword>
<dbReference type="AlphaFoldDB" id="A0A1I8G4Q4"/>
<proteinExistence type="inferred from homology"/>
<organism evidence="15 16">
    <name type="scientific">Macrostomum lignano</name>
    <dbReference type="NCBI Taxonomy" id="282301"/>
    <lineage>
        <taxon>Eukaryota</taxon>
        <taxon>Metazoa</taxon>
        <taxon>Spiralia</taxon>
        <taxon>Lophotrochozoa</taxon>
        <taxon>Platyhelminthes</taxon>
        <taxon>Rhabditophora</taxon>
        <taxon>Macrostomorpha</taxon>
        <taxon>Macrostomida</taxon>
        <taxon>Macrostomidae</taxon>
        <taxon>Macrostomum</taxon>
    </lineage>
</organism>
<dbReference type="InterPro" id="IPR044862">
    <property type="entry name" value="Pro_4_hyd_alph_FE2OG_OXY"/>
</dbReference>
<dbReference type="InterPro" id="IPR036397">
    <property type="entry name" value="RNaseH_sf"/>
</dbReference>
<dbReference type="InterPro" id="IPR005123">
    <property type="entry name" value="Oxoglu/Fe-dep_dioxygenase_dom"/>
</dbReference>
<dbReference type="GO" id="GO:0005506">
    <property type="term" value="F:iron ion binding"/>
    <property type="evidence" value="ECO:0007669"/>
    <property type="project" value="InterPro"/>
</dbReference>
<dbReference type="GO" id="GO:0005788">
    <property type="term" value="C:endoplasmic reticulum lumen"/>
    <property type="evidence" value="ECO:0007669"/>
    <property type="project" value="UniProtKB-SubCell"/>
</dbReference>
<keyword evidence="10" id="KW-0560">Oxidoreductase</keyword>
<evidence type="ECO:0000256" key="5">
    <source>
        <dbReference type="ARBA" id="ARBA00012269"/>
    </source>
</evidence>
<keyword evidence="9" id="KW-0223">Dioxygenase</keyword>
<dbReference type="InterPro" id="IPR006620">
    <property type="entry name" value="Pro_4_hyd_alph"/>
</dbReference>
<keyword evidence="15" id="KW-1185">Reference proteome</keyword>
<dbReference type="InterPro" id="IPR011990">
    <property type="entry name" value="TPR-like_helical_dom_sf"/>
</dbReference>
<dbReference type="Gene3D" id="3.30.420.10">
    <property type="entry name" value="Ribonuclease H-like superfamily/Ribonuclease H"/>
    <property type="match status" value="1"/>
</dbReference>
<evidence type="ECO:0000259" key="14">
    <source>
        <dbReference type="PROSITE" id="PS51471"/>
    </source>
</evidence>
<comment type="similarity">
    <text evidence="4">Belongs to the P4HA family.</text>
</comment>
<feature type="chain" id="PRO_5009319107" description="procollagen-proline 4-dioxygenase" evidence="13">
    <location>
        <begin position="21"/>
        <end position="1189"/>
    </location>
</feature>
<evidence type="ECO:0000256" key="8">
    <source>
        <dbReference type="ARBA" id="ARBA00022896"/>
    </source>
</evidence>
<dbReference type="Gene3D" id="6.10.140.1460">
    <property type="match status" value="2"/>
</dbReference>
<evidence type="ECO:0000256" key="6">
    <source>
        <dbReference type="ARBA" id="ARBA00022723"/>
    </source>
</evidence>
<comment type="function">
    <text evidence="2">Catalyzes the post-translational formation of 4-hydroxyproline in -Xaa-Pro-Gly- sequences in collagens and other proteins.</text>
</comment>
<dbReference type="SMART" id="SM00702">
    <property type="entry name" value="P4Hc"/>
    <property type="match status" value="2"/>
</dbReference>
<dbReference type="PANTHER" id="PTHR10869:SF244">
    <property type="entry name" value="PROLYL 4-HYDROXYLASE SUBUNIT ALPHA-2"/>
    <property type="match status" value="1"/>
</dbReference>
<dbReference type="PANTHER" id="PTHR10869">
    <property type="entry name" value="PROLYL 4-HYDROXYLASE ALPHA SUBUNIT"/>
    <property type="match status" value="1"/>
</dbReference>
<dbReference type="GO" id="GO:0031418">
    <property type="term" value="F:L-ascorbic acid binding"/>
    <property type="evidence" value="ECO:0007669"/>
    <property type="project" value="UniProtKB-KW"/>
</dbReference>
<dbReference type="Pfam" id="PF13640">
    <property type="entry name" value="2OG-FeII_Oxy_3"/>
    <property type="match status" value="2"/>
</dbReference>
<comment type="cofactor">
    <cofactor evidence="1">
        <name>L-ascorbate</name>
        <dbReference type="ChEBI" id="CHEBI:38290"/>
    </cofactor>
</comment>
<comment type="subcellular location">
    <subcellularLocation>
        <location evidence="3">Endoplasmic reticulum lumen</location>
    </subcellularLocation>
</comment>
<accession>A0A1I8G4Q4</accession>
<dbReference type="WBParaSite" id="maker-uti_cns_0000873-snap-gene-1.8-mRNA-1">
    <property type="protein sequence ID" value="maker-uti_cns_0000873-snap-gene-1.8-mRNA-1"/>
    <property type="gene ID" value="maker-uti_cns_0000873-snap-gene-1.8"/>
</dbReference>
<dbReference type="SUPFAM" id="SSF53098">
    <property type="entry name" value="Ribonuclease H-like"/>
    <property type="match status" value="1"/>
</dbReference>
<evidence type="ECO:0000256" key="12">
    <source>
        <dbReference type="ARBA" id="ARBA00023180"/>
    </source>
</evidence>
<keyword evidence="11" id="KW-0408">Iron</keyword>